<dbReference type="OMA" id="TYLEFIG"/>
<sequence length="341" mass="38612">MAGCDREKAVTIVTKPGSSFEDTHRILEGLYLHTVFAAENIRSALSYEPLEGDVFIVSYPKCGTTWLQHIAINVLLGGSLTSDDVERVRNSTYLEFIGAEGARRLKRPVPIKTHLPFDKQPHSVNAKYIYVTRNPYDCCVSFYHHCKGLPWYHFTGGSFDDFVDAFVRGKVTYGDFFDHLLSWYDHRNDPNVLFLTYEDLKKDPTTSVLRIADFLGAREYGERLRTHPDVLEKVLNGMSLESMRKLTFTIEVSNGTSLAGWPGGTEDISPSDKLKNVDSNDCSSKELTAKSLLSGQLVRKGVVGDWKNQFSSEQLKRMKAWITLKTQDSDVMTLWEHVDLP</sequence>
<dbReference type="OrthoDB" id="205623at2759"/>
<reference evidence="4" key="2">
    <citation type="submission" date="2021-09" db="EMBL/GenBank/DDBJ databases">
        <authorList>
            <person name="Jia N."/>
            <person name="Wang J."/>
            <person name="Shi W."/>
            <person name="Du L."/>
            <person name="Sun Y."/>
            <person name="Zhan W."/>
            <person name="Jiang J."/>
            <person name="Wang Q."/>
            <person name="Zhang B."/>
            <person name="Ji P."/>
            <person name="Sakyi L.B."/>
            <person name="Cui X."/>
            <person name="Yuan T."/>
            <person name="Jiang B."/>
            <person name="Yang W."/>
            <person name="Lam T.T.-Y."/>
            <person name="Chang Q."/>
            <person name="Ding S."/>
            <person name="Wang X."/>
            <person name="Zhu J."/>
            <person name="Ruan X."/>
            <person name="Zhao L."/>
            <person name="Wei J."/>
            <person name="Que T."/>
            <person name="Du C."/>
            <person name="Cheng J."/>
            <person name="Dai P."/>
            <person name="Han X."/>
            <person name="Huang E."/>
            <person name="Gao Y."/>
            <person name="Liu J."/>
            <person name="Shao H."/>
            <person name="Ye R."/>
            <person name="Li L."/>
            <person name="Wei W."/>
            <person name="Wang X."/>
            <person name="Wang C."/>
            <person name="Huo Q."/>
            <person name="Li W."/>
            <person name="Guo W."/>
            <person name="Chen H."/>
            <person name="Chen S."/>
            <person name="Zhou L."/>
            <person name="Zhou L."/>
            <person name="Ni X."/>
            <person name="Tian J."/>
            <person name="Zhou Y."/>
            <person name="Sheng Y."/>
            <person name="Liu T."/>
            <person name="Pan Y."/>
            <person name="Xia L."/>
            <person name="Li J."/>
            <person name="Zhao F."/>
            <person name="Cao W."/>
        </authorList>
    </citation>
    <scope>NUCLEOTIDE SEQUENCE</scope>
    <source>
        <strain evidence="4">Rmic-2018</strain>
        <tissue evidence="4">Larvae</tissue>
    </source>
</reference>
<dbReference type="InterPro" id="IPR000863">
    <property type="entry name" value="Sulfotransferase_dom"/>
</dbReference>
<organism evidence="4 5">
    <name type="scientific">Rhipicephalus microplus</name>
    <name type="common">Cattle tick</name>
    <name type="synonym">Boophilus microplus</name>
    <dbReference type="NCBI Taxonomy" id="6941"/>
    <lineage>
        <taxon>Eukaryota</taxon>
        <taxon>Metazoa</taxon>
        <taxon>Ecdysozoa</taxon>
        <taxon>Arthropoda</taxon>
        <taxon>Chelicerata</taxon>
        <taxon>Arachnida</taxon>
        <taxon>Acari</taxon>
        <taxon>Parasitiformes</taxon>
        <taxon>Ixodida</taxon>
        <taxon>Ixodoidea</taxon>
        <taxon>Ixodidae</taxon>
        <taxon>Rhipicephalinae</taxon>
        <taxon>Rhipicephalus</taxon>
        <taxon>Boophilus</taxon>
    </lineage>
</organism>
<name>A0A9J6DXV0_RHIMP</name>
<dbReference type="Proteomes" id="UP000821866">
    <property type="component" value="Chromosome 4"/>
</dbReference>
<dbReference type="PANTHER" id="PTHR11783">
    <property type="entry name" value="SULFOTRANSFERASE SULT"/>
    <property type="match status" value="1"/>
</dbReference>
<dbReference type="SUPFAM" id="SSF52540">
    <property type="entry name" value="P-loop containing nucleoside triphosphate hydrolases"/>
    <property type="match status" value="1"/>
</dbReference>
<evidence type="ECO:0000259" key="3">
    <source>
        <dbReference type="Pfam" id="PF00685"/>
    </source>
</evidence>
<feature type="domain" description="Sulfotransferase" evidence="3">
    <location>
        <begin position="52"/>
        <end position="249"/>
    </location>
</feature>
<dbReference type="InterPro" id="IPR027417">
    <property type="entry name" value="P-loop_NTPase"/>
</dbReference>
<comment type="similarity">
    <text evidence="1">Belongs to the sulfotransferase 1 family.</text>
</comment>
<evidence type="ECO:0000313" key="5">
    <source>
        <dbReference type="Proteomes" id="UP000821866"/>
    </source>
</evidence>
<accession>A0A9J6DXV0</accession>
<keyword evidence="5" id="KW-1185">Reference proteome</keyword>
<dbReference type="VEuPathDB" id="VectorBase:LOC119168494"/>
<gene>
    <name evidence="4" type="ORF">HPB51_000837</name>
</gene>
<evidence type="ECO:0000256" key="1">
    <source>
        <dbReference type="ARBA" id="ARBA00005771"/>
    </source>
</evidence>
<dbReference type="Gene3D" id="3.40.50.300">
    <property type="entry name" value="P-loop containing nucleotide triphosphate hydrolases"/>
    <property type="match status" value="1"/>
</dbReference>
<dbReference type="Pfam" id="PF00685">
    <property type="entry name" value="Sulfotransfer_1"/>
    <property type="match status" value="2"/>
</dbReference>
<keyword evidence="2" id="KW-0808">Transferase</keyword>
<reference evidence="4" key="1">
    <citation type="journal article" date="2020" name="Cell">
        <title>Large-Scale Comparative Analyses of Tick Genomes Elucidate Their Genetic Diversity and Vector Capacities.</title>
        <authorList>
            <consortium name="Tick Genome and Microbiome Consortium (TIGMIC)"/>
            <person name="Jia N."/>
            <person name="Wang J."/>
            <person name="Shi W."/>
            <person name="Du L."/>
            <person name="Sun Y."/>
            <person name="Zhan W."/>
            <person name="Jiang J.F."/>
            <person name="Wang Q."/>
            <person name="Zhang B."/>
            <person name="Ji P."/>
            <person name="Bell-Sakyi L."/>
            <person name="Cui X.M."/>
            <person name="Yuan T.T."/>
            <person name="Jiang B.G."/>
            <person name="Yang W.F."/>
            <person name="Lam T.T."/>
            <person name="Chang Q.C."/>
            <person name="Ding S.J."/>
            <person name="Wang X.J."/>
            <person name="Zhu J.G."/>
            <person name="Ruan X.D."/>
            <person name="Zhao L."/>
            <person name="Wei J.T."/>
            <person name="Ye R.Z."/>
            <person name="Que T.C."/>
            <person name="Du C.H."/>
            <person name="Zhou Y.H."/>
            <person name="Cheng J.X."/>
            <person name="Dai P.F."/>
            <person name="Guo W.B."/>
            <person name="Han X.H."/>
            <person name="Huang E.J."/>
            <person name="Li L.F."/>
            <person name="Wei W."/>
            <person name="Gao Y.C."/>
            <person name="Liu J.Z."/>
            <person name="Shao H.Z."/>
            <person name="Wang X."/>
            <person name="Wang C.C."/>
            <person name="Yang T.C."/>
            <person name="Huo Q.B."/>
            <person name="Li W."/>
            <person name="Chen H.Y."/>
            <person name="Chen S.E."/>
            <person name="Zhou L.G."/>
            <person name="Ni X.B."/>
            <person name="Tian J.H."/>
            <person name="Sheng Y."/>
            <person name="Liu T."/>
            <person name="Pan Y.S."/>
            <person name="Xia L.Y."/>
            <person name="Li J."/>
            <person name="Zhao F."/>
            <person name="Cao W.C."/>
        </authorList>
    </citation>
    <scope>NUCLEOTIDE SEQUENCE</scope>
    <source>
        <strain evidence="4">Rmic-2018</strain>
    </source>
</reference>
<proteinExistence type="inferred from homology"/>
<dbReference type="GO" id="GO:0008146">
    <property type="term" value="F:sulfotransferase activity"/>
    <property type="evidence" value="ECO:0007669"/>
    <property type="project" value="InterPro"/>
</dbReference>
<dbReference type="AlphaFoldDB" id="A0A9J6DXV0"/>
<comment type="caution">
    <text evidence="4">The sequence shown here is derived from an EMBL/GenBank/DDBJ whole genome shotgun (WGS) entry which is preliminary data.</text>
</comment>
<evidence type="ECO:0000313" key="4">
    <source>
        <dbReference type="EMBL" id="KAH8026989.1"/>
    </source>
</evidence>
<evidence type="ECO:0000256" key="2">
    <source>
        <dbReference type="ARBA" id="ARBA00022679"/>
    </source>
</evidence>
<dbReference type="EMBL" id="JABSTU010000006">
    <property type="protein sequence ID" value="KAH8026989.1"/>
    <property type="molecule type" value="Genomic_DNA"/>
</dbReference>
<protein>
    <recommendedName>
        <fullName evidence="3">Sulfotransferase domain-containing protein</fullName>
    </recommendedName>
</protein>
<feature type="domain" description="Sulfotransferase" evidence="3">
    <location>
        <begin position="275"/>
        <end position="328"/>
    </location>
</feature>